<evidence type="ECO:0000313" key="2">
    <source>
        <dbReference type="Proteomes" id="UP000191272"/>
    </source>
</evidence>
<reference evidence="2" key="1">
    <citation type="submission" date="2017-03" db="EMBL/GenBank/DDBJ databases">
        <title>FDA dAtabase for Regulatory Grade micrObial Sequences (FDA-ARGOS): Supporting development and validation of Infectious Disease Dx tests.</title>
        <authorList>
            <person name="Campos J."/>
            <person name="Goldberg B."/>
            <person name="Tallon L."/>
            <person name="Sadzewicz L."/>
            <person name="Sengamalay N."/>
            <person name="Ott S."/>
            <person name="Godinez A."/>
            <person name="Nagaraj S."/>
            <person name="Vyas G."/>
            <person name="Aluvathingal J."/>
            <person name="Nadendla S."/>
            <person name="Geyer C."/>
            <person name="Nandy P."/>
            <person name="Hobson J."/>
            <person name="Sichtig H."/>
        </authorList>
    </citation>
    <scope>NUCLEOTIDE SEQUENCE [LARGE SCALE GENOMIC DNA]</scope>
    <source>
        <strain evidence="2">FDAARGOS_260</strain>
    </source>
</reference>
<dbReference type="InterPro" id="IPR018912">
    <property type="entry name" value="DUF2478"/>
</dbReference>
<dbReference type="Proteomes" id="UP000191272">
    <property type="component" value="Chromosome"/>
</dbReference>
<organism evidence="1 2">
    <name type="scientific">Neisseria mucosa</name>
    <dbReference type="NCBI Taxonomy" id="488"/>
    <lineage>
        <taxon>Bacteria</taxon>
        <taxon>Pseudomonadati</taxon>
        <taxon>Pseudomonadota</taxon>
        <taxon>Betaproteobacteria</taxon>
        <taxon>Neisseriales</taxon>
        <taxon>Neisseriaceae</taxon>
        <taxon>Neisseria</taxon>
    </lineage>
</organism>
<dbReference type="Pfam" id="PF10649">
    <property type="entry name" value="DUF2478"/>
    <property type="match status" value="1"/>
</dbReference>
<proteinExistence type="predicted"/>
<keyword evidence="2" id="KW-1185">Reference proteome</keyword>
<dbReference type="RefSeq" id="WP_060975289.1">
    <property type="nucleotide sequence ID" value="NZ_CP020452.2"/>
</dbReference>
<name>A0ABM6J926_NEIMU</name>
<accession>A0ABM6J926</accession>
<gene>
    <name evidence="1" type="ORF">A6J88_00640</name>
</gene>
<dbReference type="EMBL" id="CP020452">
    <property type="protein sequence ID" value="ARC49971.1"/>
    <property type="molecule type" value="Genomic_DNA"/>
</dbReference>
<protein>
    <submittedName>
        <fullName evidence="1">DUF2478 domain-containing protein</fullName>
    </submittedName>
</protein>
<evidence type="ECO:0000313" key="1">
    <source>
        <dbReference type="EMBL" id="ARC49971.1"/>
    </source>
</evidence>
<sequence length="200" mass="21766">MFATTLQDFVQNFNTFESEFMSNQIEQQSEYAIAAVVYADEGDAAITALWQAVRRLQQDGWRVAGLLNPIDNEGKHSNSELASVADNRRFSIFQNLGNHSSGCKLDAGALAAAGSVIREAIAEGTDLVVINKFGHAEIDNRGLLSEYLAAISSGIPVLTTLQSKYLPDWRSFSGGVSGELPADTDTVLDWIKQSVKRNLP</sequence>